<sequence>MIQSKMKFVAMLLLSLIAHIAAWDTPSAYKQGPPQKVKIADVEVITLQKGRMTTGRRNSPVPQLECMGGCGDWTPDVVQCRNVGTDGVDANWKCDAEMPQGYRFGQIQVGCEGYDHPEDPYILPGSCQLMYELKGSQARGGAARTQQQQQQYQPQQGSSSDDPLPGWVVWGVIAVLIVLVVVYGKKDTAGGARSSGVPVAQAYTVHEDSSGPSGPKPTAQAYPAGSSSGSGIGAGTAFAAGAAAGGAAGFAAGRYTAPGARQRGGGTSGGRGDRGGSSSHDRDDNFQQQSGFSGTARR</sequence>
<comment type="similarity">
    <text evidence="2">Belongs to the SARAF family.</text>
</comment>
<evidence type="ECO:0000313" key="17">
    <source>
        <dbReference type="EMBL" id="CAE0632144.1"/>
    </source>
</evidence>
<keyword evidence="11" id="KW-0406">Ion transport</keyword>
<evidence type="ECO:0000256" key="4">
    <source>
        <dbReference type="ARBA" id="ARBA00022448"/>
    </source>
</evidence>
<gene>
    <name evidence="17" type="ORF">HAKA00212_LOCUS10849</name>
</gene>
<keyword evidence="7 16" id="KW-0732">Signal</keyword>
<keyword evidence="4" id="KW-0813">Transport</keyword>
<keyword evidence="12 15" id="KW-0472">Membrane</keyword>
<evidence type="ECO:0000256" key="6">
    <source>
        <dbReference type="ARBA" id="ARBA00022692"/>
    </source>
</evidence>
<keyword evidence="8" id="KW-0256">Endoplasmic reticulum</keyword>
<evidence type="ECO:0000256" key="15">
    <source>
        <dbReference type="SAM" id="Phobius"/>
    </source>
</evidence>
<accession>A0A6T5NZL0</accession>
<keyword evidence="10 15" id="KW-1133">Transmembrane helix</keyword>
<feature type="transmembrane region" description="Helical" evidence="15">
    <location>
        <begin position="164"/>
        <end position="184"/>
    </location>
</feature>
<reference evidence="17" key="1">
    <citation type="submission" date="2021-01" db="EMBL/GenBank/DDBJ databases">
        <authorList>
            <person name="Corre E."/>
            <person name="Pelletier E."/>
            <person name="Niang G."/>
            <person name="Scheremetjew M."/>
            <person name="Finn R."/>
            <person name="Kale V."/>
            <person name="Holt S."/>
            <person name="Cochrane G."/>
            <person name="Meng A."/>
            <person name="Brown T."/>
            <person name="Cohen L."/>
        </authorList>
    </citation>
    <scope>NUCLEOTIDE SEQUENCE</scope>
    <source>
        <strain evidence="17">CCMP3107</strain>
    </source>
</reference>
<protein>
    <recommendedName>
        <fullName evidence="3">Store-operated calcium entry-associated regulatory factor</fullName>
    </recommendedName>
    <alternativeName>
        <fullName evidence="13">Transmembrane protein 66</fullName>
    </alternativeName>
</protein>
<feature type="region of interest" description="Disordered" evidence="14">
    <location>
        <begin position="138"/>
        <end position="161"/>
    </location>
</feature>
<dbReference type="AlphaFoldDB" id="A0A6T5NZL0"/>
<comment type="subcellular location">
    <subcellularLocation>
        <location evidence="1">Endoplasmic reticulum membrane</location>
        <topology evidence="1">Single-pass type I membrane protein</topology>
    </subcellularLocation>
</comment>
<feature type="compositionally biased region" description="Basic and acidic residues" evidence="14">
    <location>
        <begin position="271"/>
        <end position="285"/>
    </location>
</feature>
<evidence type="ECO:0000256" key="13">
    <source>
        <dbReference type="ARBA" id="ARBA00031116"/>
    </source>
</evidence>
<evidence type="ECO:0000256" key="7">
    <source>
        <dbReference type="ARBA" id="ARBA00022729"/>
    </source>
</evidence>
<dbReference type="EMBL" id="HBIU01023355">
    <property type="protein sequence ID" value="CAE0632144.1"/>
    <property type="molecule type" value="Transcribed_RNA"/>
</dbReference>
<evidence type="ECO:0000256" key="8">
    <source>
        <dbReference type="ARBA" id="ARBA00022824"/>
    </source>
</evidence>
<evidence type="ECO:0000256" key="5">
    <source>
        <dbReference type="ARBA" id="ARBA00022568"/>
    </source>
</evidence>
<evidence type="ECO:0000256" key="11">
    <source>
        <dbReference type="ARBA" id="ARBA00023065"/>
    </source>
</evidence>
<feature type="chain" id="PRO_5030159668" description="Store-operated calcium entry-associated regulatory factor" evidence="16">
    <location>
        <begin position="23"/>
        <end position="298"/>
    </location>
</feature>
<feature type="region of interest" description="Disordered" evidence="14">
    <location>
        <begin position="205"/>
        <end position="228"/>
    </location>
</feature>
<dbReference type="GO" id="GO:2001256">
    <property type="term" value="P:regulation of store-operated calcium entry"/>
    <property type="evidence" value="ECO:0007669"/>
    <property type="project" value="InterPro"/>
</dbReference>
<evidence type="ECO:0000256" key="16">
    <source>
        <dbReference type="SAM" id="SignalP"/>
    </source>
</evidence>
<evidence type="ECO:0000256" key="12">
    <source>
        <dbReference type="ARBA" id="ARBA00023136"/>
    </source>
</evidence>
<evidence type="ECO:0000256" key="10">
    <source>
        <dbReference type="ARBA" id="ARBA00022989"/>
    </source>
</evidence>
<evidence type="ECO:0000256" key="1">
    <source>
        <dbReference type="ARBA" id="ARBA00004115"/>
    </source>
</evidence>
<keyword evidence="5" id="KW-0109">Calcium transport</keyword>
<keyword evidence="9" id="KW-0106">Calcium</keyword>
<dbReference type="PANTHER" id="PTHR15929">
    <property type="entry name" value="STORE-OPERATED CALCIUM ENTRY-ASSOCIATED REGULATORY FACTOR"/>
    <property type="match status" value="1"/>
</dbReference>
<keyword evidence="6 15" id="KW-0812">Transmembrane</keyword>
<evidence type="ECO:0000256" key="9">
    <source>
        <dbReference type="ARBA" id="ARBA00022837"/>
    </source>
</evidence>
<dbReference type="GO" id="GO:0006816">
    <property type="term" value="P:calcium ion transport"/>
    <property type="evidence" value="ECO:0007669"/>
    <property type="project" value="UniProtKB-KW"/>
</dbReference>
<dbReference type="Pfam" id="PF06682">
    <property type="entry name" value="SARAF"/>
    <property type="match status" value="1"/>
</dbReference>
<evidence type="ECO:0000256" key="14">
    <source>
        <dbReference type="SAM" id="MobiDB-lite"/>
    </source>
</evidence>
<feature type="signal peptide" evidence="16">
    <location>
        <begin position="1"/>
        <end position="22"/>
    </location>
</feature>
<dbReference type="PANTHER" id="PTHR15929:SF0">
    <property type="entry name" value="STORE-OPERATED CALCIUM ENTRY-ASSOCIATED REGULATORY FACTOR"/>
    <property type="match status" value="1"/>
</dbReference>
<dbReference type="GO" id="GO:0005789">
    <property type="term" value="C:endoplasmic reticulum membrane"/>
    <property type="evidence" value="ECO:0007669"/>
    <property type="project" value="UniProtKB-SubCell"/>
</dbReference>
<organism evidence="17">
    <name type="scientific">Heterosigma akashiwo</name>
    <name type="common">Chromophytic alga</name>
    <name type="synonym">Heterosigma carterae</name>
    <dbReference type="NCBI Taxonomy" id="2829"/>
    <lineage>
        <taxon>Eukaryota</taxon>
        <taxon>Sar</taxon>
        <taxon>Stramenopiles</taxon>
        <taxon>Ochrophyta</taxon>
        <taxon>Raphidophyceae</taxon>
        <taxon>Chattonellales</taxon>
        <taxon>Chattonellaceae</taxon>
        <taxon>Heterosigma</taxon>
    </lineage>
</organism>
<feature type="compositionally biased region" description="Polar residues" evidence="14">
    <location>
        <begin position="286"/>
        <end position="298"/>
    </location>
</feature>
<name>A0A6T5NZL0_HETAK</name>
<proteinExistence type="inferred from homology"/>
<evidence type="ECO:0000256" key="3">
    <source>
        <dbReference type="ARBA" id="ARBA00016584"/>
    </source>
</evidence>
<dbReference type="InterPro" id="IPR009567">
    <property type="entry name" value="SARAF"/>
</dbReference>
<feature type="region of interest" description="Disordered" evidence="14">
    <location>
        <begin position="256"/>
        <end position="298"/>
    </location>
</feature>
<evidence type="ECO:0000256" key="2">
    <source>
        <dbReference type="ARBA" id="ARBA00006833"/>
    </source>
</evidence>